<dbReference type="AlphaFoldDB" id="A0A1T4RCR4"/>
<evidence type="ECO:0000256" key="1">
    <source>
        <dbReference type="SAM" id="Phobius"/>
    </source>
</evidence>
<feature type="transmembrane region" description="Helical" evidence="1">
    <location>
        <begin position="38"/>
        <end position="57"/>
    </location>
</feature>
<keyword evidence="1" id="KW-0812">Transmembrane</keyword>
<accession>A0A1T4RCR4</accession>
<dbReference type="EMBL" id="FUWP01000004">
    <property type="protein sequence ID" value="SKA13687.1"/>
    <property type="molecule type" value="Genomic_DNA"/>
</dbReference>
<organism evidence="2 3">
    <name type="scientific">Photobacterium toruni</name>
    <dbReference type="NCBI Taxonomy" id="1935446"/>
    <lineage>
        <taxon>Bacteria</taxon>
        <taxon>Pseudomonadati</taxon>
        <taxon>Pseudomonadota</taxon>
        <taxon>Gammaproteobacteria</taxon>
        <taxon>Vibrionales</taxon>
        <taxon>Vibrionaceae</taxon>
        <taxon>Photobacterium</taxon>
    </lineage>
</organism>
<evidence type="ECO:0000313" key="3">
    <source>
        <dbReference type="Proteomes" id="UP000191116"/>
    </source>
</evidence>
<reference evidence="2 3" key="1">
    <citation type="submission" date="2017-02" db="EMBL/GenBank/DDBJ databases">
        <authorList>
            <person name="Peterson S.W."/>
        </authorList>
    </citation>
    <scope>NUCLEOTIDE SEQUENCE [LARGE SCALE GENOMIC DNA]</scope>
    <source>
        <strain evidence="2 3">CECT 9189</strain>
    </source>
</reference>
<keyword evidence="1" id="KW-1133">Transmembrane helix</keyword>
<gene>
    <name evidence="2" type="ORF">CZ814_01268</name>
</gene>
<evidence type="ECO:0000313" key="2">
    <source>
        <dbReference type="EMBL" id="SKA13687.1"/>
    </source>
</evidence>
<name>A0A1T4RCR4_9GAMM</name>
<sequence length="101" mass="11670">MGKMDTNQRVRSNITNYDVLRAVKAEIKQSERRITRRIYTVAILSVATIIFVLMLIISSQTPTTRDYAAEAMKRSFEAERAVKMMNETVNPHYLEQSKDSQ</sequence>
<proteinExistence type="predicted"/>
<keyword evidence="1" id="KW-0472">Membrane</keyword>
<protein>
    <submittedName>
        <fullName evidence="2">Uncharacterized protein</fullName>
    </submittedName>
</protein>
<dbReference type="Proteomes" id="UP000191116">
    <property type="component" value="Unassembled WGS sequence"/>
</dbReference>